<dbReference type="EMBL" id="CP042382">
    <property type="protein sequence ID" value="QEA39590.1"/>
    <property type="molecule type" value="Genomic_DNA"/>
</dbReference>
<evidence type="ECO:0000313" key="1">
    <source>
        <dbReference type="EMBL" id="QEA39590.1"/>
    </source>
</evidence>
<protein>
    <recommendedName>
        <fullName evidence="3">RiboL-PSP-HEPN domain-containing protein</fullName>
    </recommendedName>
</protein>
<sequence>MKSDSTTTKHYADFARSIQELRLRSEQDDPLIRRLLYANVVTSLEVYLQAVALHLIDQAPSLAISVANAKKFKNVRMSLEFALRSNLHHYLVTLIRHINFYNLSDVEPLFREAFDIRIEITDAVLDVIRCRHDIVHRNGEDKQGRLHEISPAAMEGALEAMDRLVSDVDRQLLERFGALFTPC</sequence>
<name>A0A5B8SXQ2_9GAMM</name>
<evidence type="ECO:0000313" key="2">
    <source>
        <dbReference type="Proteomes" id="UP000321272"/>
    </source>
</evidence>
<dbReference type="OrthoDB" id="119238at2"/>
<accession>A0A5B8SXQ2</accession>
<evidence type="ECO:0008006" key="3">
    <source>
        <dbReference type="Google" id="ProtNLM"/>
    </source>
</evidence>
<dbReference type="RefSeq" id="WP_147184641.1">
    <property type="nucleotide sequence ID" value="NZ_CP042382.1"/>
</dbReference>
<dbReference type="KEGG" id="paur:FGL86_11215"/>
<dbReference type="Proteomes" id="UP000321272">
    <property type="component" value="Chromosome"/>
</dbReference>
<keyword evidence="2" id="KW-1185">Reference proteome</keyword>
<proteinExistence type="predicted"/>
<dbReference type="AlphaFoldDB" id="A0A5B8SXQ2"/>
<gene>
    <name evidence="1" type="ORF">FGL86_11215</name>
</gene>
<organism evidence="1 2">
    <name type="scientific">Pistricoccus aurantiacus</name>
    <dbReference type="NCBI Taxonomy" id="1883414"/>
    <lineage>
        <taxon>Bacteria</taxon>
        <taxon>Pseudomonadati</taxon>
        <taxon>Pseudomonadota</taxon>
        <taxon>Gammaproteobacteria</taxon>
        <taxon>Oceanospirillales</taxon>
        <taxon>Halomonadaceae</taxon>
        <taxon>Pistricoccus</taxon>
    </lineage>
</organism>
<reference evidence="1 2" key="1">
    <citation type="submission" date="2019-06" db="EMBL/GenBank/DDBJ databases">
        <title>Genome analyses of bacteria isolated from kimchi.</title>
        <authorList>
            <person name="Lee S."/>
            <person name="Ahn S."/>
            <person name="Roh S."/>
        </authorList>
    </citation>
    <scope>NUCLEOTIDE SEQUENCE [LARGE SCALE GENOMIC DNA]</scope>
    <source>
        <strain evidence="1 2">CBA4606</strain>
    </source>
</reference>